<dbReference type="STRING" id="754436.JCM19237_3856"/>
<reference evidence="1 2" key="1">
    <citation type="journal article" date="2014" name="Genome Announc.">
        <title>Draft Genome Sequences of Two Vibrionaceae Species, Vibrio ponticus C121 and Photobacterium aphoticum C119, Isolated as Coral Reef Microbiota.</title>
        <authorList>
            <person name="Al-saari N."/>
            <person name="Meirelles P.M."/>
            <person name="Mino S."/>
            <person name="Suda W."/>
            <person name="Oshima K."/>
            <person name="Hattori M."/>
            <person name="Ohkuma M."/>
            <person name="Thompson F.L."/>
            <person name="Gomez-Gil B."/>
            <person name="Sawabe T."/>
            <person name="Sawabe T."/>
        </authorList>
    </citation>
    <scope>NUCLEOTIDE SEQUENCE [LARGE SCALE GENOMIC DNA]</scope>
    <source>
        <strain evidence="1 2">JCM 19237</strain>
    </source>
</reference>
<sequence length="120" mass="13519">MLELVVSNSEPPAQHIRQHIDDHAPELALCVLGVTNGHVPYTALKTTVTEHLYAWWRLSVPAGPAQDSYEATYWYLVHLLESLEEHQLLGNHFLQFKANNAAQFLLGLGERPEKAQGIRP</sequence>
<dbReference type="eggNOG" id="ENOG5031A9X">
    <property type="taxonomic scope" value="Bacteria"/>
</dbReference>
<dbReference type="AlphaFoldDB" id="A0A090QUB5"/>
<gene>
    <name evidence="1" type="ORF">JCM19237_3856</name>
</gene>
<accession>A0A090QUB5</accession>
<organism evidence="1 2">
    <name type="scientific">Photobacterium aphoticum</name>
    <dbReference type="NCBI Taxonomy" id="754436"/>
    <lineage>
        <taxon>Bacteria</taxon>
        <taxon>Pseudomonadati</taxon>
        <taxon>Pseudomonadota</taxon>
        <taxon>Gammaproteobacteria</taxon>
        <taxon>Vibrionales</taxon>
        <taxon>Vibrionaceae</taxon>
        <taxon>Photobacterium</taxon>
    </lineage>
</organism>
<dbReference type="EMBL" id="BBMN01000013">
    <property type="protein sequence ID" value="GAL06790.1"/>
    <property type="molecule type" value="Genomic_DNA"/>
</dbReference>
<comment type="caution">
    <text evidence="1">The sequence shown here is derived from an EMBL/GenBank/DDBJ whole genome shotgun (WGS) entry which is preliminary data.</text>
</comment>
<dbReference type="Proteomes" id="UP000029227">
    <property type="component" value="Unassembled WGS sequence"/>
</dbReference>
<evidence type="ECO:0000313" key="2">
    <source>
        <dbReference type="Proteomes" id="UP000029227"/>
    </source>
</evidence>
<proteinExistence type="predicted"/>
<protein>
    <submittedName>
        <fullName evidence="1">Uncharacterized protein</fullName>
    </submittedName>
</protein>
<name>A0A090QUB5_9GAMM</name>
<evidence type="ECO:0000313" key="1">
    <source>
        <dbReference type="EMBL" id="GAL06790.1"/>
    </source>
</evidence>